<feature type="signal peptide" evidence="2">
    <location>
        <begin position="1"/>
        <end position="22"/>
    </location>
</feature>
<gene>
    <name evidence="3" type="ORF">BDP27DRAFT_1436686</name>
</gene>
<proteinExistence type="predicted"/>
<comment type="caution">
    <text evidence="3">The sequence shown here is derived from an EMBL/GenBank/DDBJ whole genome shotgun (WGS) entry which is preliminary data.</text>
</comment>
<feature type="compositionally biased region" description="Basic residues" evidence="1">
    <location>
        <begin position="258"/>
        <end position="267"/>
    </location>
</feature>
<dbReference type="AlphaFoldDB" id="A0A9P5P115"/>
<evidence type="ECO:0000256" key="1">
    <source>
        <dbReference type="SAM" id="MobiDB-lite"/>
    </source>
</evidence>
<evidence type="ECO:0000313" key="4">
    <source>
        <dbReference type="Proteomes" id="UP000772434"/>
    </source>
</evidence>
<accession>A0A9P5P115</accession>
<feature type="compositionally biased region" description="Low complexity" evidence="1">
    <location>
        <begin position="238"/>
        <end position="253"/>
    </location>
</feature>
<feature type="chain" id="PRO_5040418986" evidence="2">
    <location>
        <begin position="23"/>
        <end position="267"/>
    </location>
</feature>
<protein>
    <submittedName>
        <fullName evidence="3">Uncharacterized protein</fullName>
    </submittedName>
</protein>
<feature type="region of interest" description="Disordered" evidence="1">
    <location>
        <begin position="235"/>
        <end position="267"/>
    </location>
</feature>
<organism evidence="3 4">
    <name type="scientific">Rhodocollybia butyracea</name>
    <dbReference type="NCBI Taxonomy" id="206335"/>
    <lineage>
        <taxon>Eukaryota</taxon>
        <taxon>Fungi</taxon>
        <taxon>Dikarya</taxon>
        <taxon>Basidiomycota</taxon>
        <taxon>Agaricomycotina</taxon>
        <taxon>Agaricomycetes</taxon>
        <taxon>Agaricomycetidae</taxon>
        <taxon>Agaricales</taxon>
        <taxon>Marasmiineae</taxon>
        <taxon>Omphalotaceae</taxon>
        <taxon>Rhodocollybia</taxon>
    </lineage>
</organism>
<evidence type="ECO:0000256" key="2">
    <source>
        <dbReference type="SAM" id="SignalP"/>
    </source>
</evidence>
<evidence type="ECO:0000313" key="3">
    <source>
        <dbReference type="EMBL" id="KAF9029207.1"/>
    </source>
</evidence>
<keyword evidence="4" id="KW-1185">Reference proteome</keyword>
<keyword evidence="2" id="KW-0732">Signal</keyword>
<name>A0A9P5P115_9AGAR</name>
<dbReference type="EMBL" id="JADNRY010000713">
    <property type="protein sequence ID" value="KAF9029207.1"/>
    <property type="molecule type" value="Genomic_DNA"/>
</dbReference>
<reference evidence="3" key="1">
    <citation type="submission" date="2020-11" db="EMBL/GenBank/DDBJ databases">
        <authorList>
            <consortium name="DOE Joint Genome Institute"/>
            <person name="Ahrendt S."/>
            <person name="Riley R."/>
            <person name="Andreopoulos W."/>
            <person name="Labutti K."/>
            <person name="Pangilinan J."/>
            <person name="Ruiz-Duenas F.J."/>
            <person name="Barrasa J.M."/>
            <person name="Sanchez-Garcia M."/>
            <person name="Camarero S."/>
            <person name="Miyauchi S."/>
            <person name="Serrano A."/>
            <person name="Linde D."/>
            <person name="Babiker R."/>
            <person name="Drula E."/>
            <person name="Ayuso-Fernandez I."/>
            <person name="Pacheco R."/>
            <person name="Padilla G."/>
            <person name="Ferreira P."/>
            <person name="Barriuso J."/>
            <person name="Kellner H."/>
            <person name="Castanera R."/>
            <person name="Alfaro M."/>
            <person name="Ramirez L."/>
            <person name="Pisabarro A.G."/>
            <person name="Kuo A."/>
            <person name="Tritt A."/>
            <person name="Lipzen A."/>
            <person name="He G."/>
            <person name="Yan M."/>
            <person name="Ng V."/>
            <person name="Cullen D."/>
            <person name="Martin F."/>
            <person name="Rosso M.-N."/>
            <person name="Henrissat B."/>
            <person name="Hibbett D."/>
            <person name="Martinez A.T."/>
            <person name="Grigoriev I.V."/>
        </authorList>
    </citation>
    <scope>NUCLEOTIDE SEQUENCE</scope>
    <source>
        <strain evidence="3">AH 40177</strain>
    </source>
</reference>
<dbReference type="Proteomes" id="UP000772434">
    <property type="component" value="Unassembled WGS sequence"/>
</dbReference>
<sequence>MLLSHHYLPFVLLAALISSACAAPTPPPSQKVPEFIIDDSRQPLPPMYDVDVLNQDLSSTRPDVPSAMHTRIGEFIMNLDRELDPNTHNDRDWKSKVIFDGSSYSPETKDDPKKIAYFRLSGPRGTGALCSGWSSCIGYVVEIEGHLPGTTVAVGAVVVQTKTEEKPWSETYRYTYTALDHIPPSENGHAATLQKHQQEFRHFMETGIRKMKEWQEHMTRENFKIPERLGWTLPLANGATSPSHAASGAAPASPGKPPHPHPGPHSR</sequence>